<keyword evidence="1" id="KW-1133">Transmembrane helix</keyword>
<accession>A0A1G2Q453</accession>
<gene>
    <name evidence="2" type="ORF">A2226_01170</name>
</gene>
<keyword evidence="1" id="KW-0472">Membrane</keyword>
<reference evidence="2 3" key="1">
    <citation type="journal article" date="2016" name="Nat. Commun.">
        <title>Thousands of microbial genomes shed light on interconnected biogeochemical processes in an aquifer system.</title>
        <authorList>
            <person name="Anantharaman K."/>
            <person name="Brown C.T."/>
            <person name="Hug L.A."/>
            <person name="Sharon I."/>
            <person name="Castelle C.J."/>
            <person name="Probst A.J."/>
            <person name="Thomas B.C."/>
            <person name="Singh A."/>
            <person name="Wilkins M.J."/>
            <person name="Karaoz U."/>
            <person name="Brodie E.L."/>
            <person name="Williams K.H."/>
            <person name="Hubbard S.S."/>
            <person name="Banfield J.F."/>
        </authorList>
    </citation>
    <scope>NUCLEOTIDE SEQUENCE [LARGE SCALE GENOMIC DNA]</scope>
</reference>
<dbReference type="EMBL" id="MHTB01000016">
    <property type="protein sequence ID" value="OHA55363.1"/>
    <property type="molecule type" value="Genomic_DNA"/>
</dbReference>
<dbReference type="Proteomes" id="UP000178936">
    <property type="component" value="Unassembled WGS sequence"/>
</dbReference>
<organism evidence="2 3">
    <name type="scientific">Candidatus Veblenbacteria bacterium RIFOXYA2_FULL_43_9</name>
    <dbReference type="NCBI Taxonomy" id="1802425"/>
    <lineage>
        <taxon>Bacteria</taxon>
        <taxon>Candidatus Vebleniibacteriota</taxon>
    </lineage>
</organism>
<dbReference type="AlphaFoldDB" id="A0A1G2Q453"/>
<feature type="transmembrane region" description="Helical" evidence="1">
    <location>
        <begin position="44"/>
        <end position="65"/>
    </location>
</feature>
<keyword evidence="1" id="KW-0812">Transmembrane</keyword>
<feature type="transmembrane region" description="Helical" evidence="1">
    <location>
        <begin position="12"/>
        <end position="38"/>
    </location>
</feature>
<protein>
    <submittedName>
        <fullName evidence="2">Uncharacterized protein</fullName>
    </submittedName>
</protein>
<evidence type="ECO:0000313" key="3">
    <source>
        <dbReference type="Proteomes" id="UP000178936"/>
    </source>
</evidence>
<comment type="caution">
    <text evidence="2">The sequence shown here is derived from an EMBL/GenBank/DDBJ whole genome shotgun (WGS) entry which is preliminary data.</text>
</comment>
<sequence>MEEKNNTSESQSSSFTIVIQTLILIVVFGIIGVIVGVFESAYDSLIGYGLVGVVVGLGLAMVNILRQK</sequence>
<evidence type="ECO:0000313" key="2">
    <source>
        <dbReference type="EMBL" id="OHA55363.1"/>
    </source>
</evidence>
<name>A0A1G2Q453_9BACT</name>
<proteinExistence type="predicted"/>
<evidence type="ECO:0000256" key="1">
    <source>
        <dbReference type="SAM" id="Phobius"/>
    </source>
</evidence>